<dbReference type="OMA" id="MYLNRNI"/>
<evidence type="ECO:0000313" key="1">
    <source>
        <dbReference type="EMBL" id="KKO76024.1"/>
    </source>
</evidence>
<reference evidence="1 2" key="1">
    <citation type="journal article" date="2015" name="Environ. Microbiol.">
        <title>Genome analyses suggest the presence of polyploidy and recent human-driven expansions in eight global populations of the honeybee pathogen Nosema ceranae.</title>
        <authorList>
            <person name="Pelin A."/>
            <person name="Selman M."/>
            <person name="Aris-Brosou S."/>
            <person name="Farinelli L."/>
            <person name="Corradi N."/>
        </authorList>
    </citation>
    <scope>NUCLEOTIDE SEQUENCE [LARGE SCALE GENOMIC DNA]</scope>
    <source>
        <strain evidence="1 2">PA08 1199</strain>
    </source>
</reference>
<dbReference type="GeneID" id="36321449"/>
<gene>
    <name evidence="1" type="ORF">AAJ76_800087493</name>
</gene>
<dbReference type="VEuPathDB" id="MicrosporidiaDB:G9O61_00g011760"/>
<dbReference type="OrthoDB" id="2195441at2759"/>
<organism evidence="1 2">
    <name type="scientific">Vairimorpha ceranae</name>
    <dbReference type="NCBI Taxonomy" id="40302"/>
    <lineage>
        <taxon>Eukaryota</taxon>
        <taxon>Fungi</taxon>
        <taxon>Fungi incertae sedis</taxon>
        <taxon>Microsporidia</taxon>
        <taxon>Nosematidae</taxon>
        <taxon>Vairimorpha</taxon>
    </lineage>
</organism>
<dbReference type="RefSeq" id="XP_024331766.1">
    <property type="nucleotide sequence ID" value="XM_024476495.1"/>
</dbReference>
<sequence>MLTFKDKIELLKKIKKEKIDLSDIDKYIEYLKQKSLVEPIFKKIITFLIDLDVEINSIYESISEEDWDDIMFEYDTPIEKPLYGLIKEKTRIFIDAYRKIDQIITKLNVNFLLDCFSLIPLCKSNSVQFLFFRLGCYKPRPVLCFLLENIKSNPIIYIPYFTSFVARCKINSKNAILQYIKYVENLKVGTSFNYILASQGLMYICCFKNEFIDQCKQIFDKVFSNNIYMNMNPTIVETFCKHVNYDIKMFKTLDNLSLFYFPFDKSPFDAIHELYAENYCEYKK</sequence>
<dbReference type="VEuPathDB" id="MicrosporidiaDB:NCER_100544"/>
<evidence type="ECO:0000313" key="2">
    <source>
        <dbReference type="Proteomes" id="UP000034350"/>
    </source>
</evidence>
<proteinExistence type="predicted"/>
<comment type="caution">
    <text evidence="1">The sequence shown here is derived from an EMBL/GenBank/DDBJ whole genome shotgun (WGS) entry which is preliminary data.</text>
</comment>
<keyword evidence="2" id="KW-1185">Reference proteome</keyword>
<name>A0A0F9ZF18_9MICR</name>
<accession>A0A0F9ZF18</accession>
<dbReference type="AlphaFoldDB" id="A0A0F9ZF18"/>
<protein>
    <submittedName>
        <fullName evidence="1">Uncharacterized protein</fullName>
    </submittedName>
</protein>
<dbReference type="VEuPathDB" id="MicrosporidiaDB:AAJ76_800087493"/>
<dbReference type="Proteomes" id="UP000034350">
    <property type="component" value="Unassembled WGS sequence"/>
</dbReference>
<dbReference type="EMBL" id="JPQZ01000008">
    <property type="protein sequence ID" value="KKO76024.1"/>
    <property type="molecule type" value="Genomic_DNA"/>
</dbReference>